<keyword evidence="4" id="KW-1185">Reference proteome</keyword>
<dbReference type="Pfam" id="PF00582">
    <property type="entry name" value="Usp"/>
    <property type="match status" value="1"/>
</dbReference>
<dbReference type="Proteomes" id="UP000199092">
    <property type="component" value="Chromosome I"/>
</dbReference>
<dbReference type="InterPro" id="IPR006016">
    <property type="entry name" value="UspA"/>
</dbReference>
<accession>A0A1H1ZB30</accession>
<evidence type="ECO:0000313" key="4">
    <source>
        <dbReference type="Proteomes" id="UP000199092"/>
    </source>
</evidence>
<dbReference type="InterPro" id="IPR014729">
    <property type="entry name" value="Rossmann-like_a/b/a_fold"/>
</dbReference>
<gene>
    <name evidence="3" type="ORF">SAMN04488543_3664</name>
</gene>
<dbReference type="EMBL" id="LT629749">
    <property type="protein sequence ID" value="SDT30981.1"/>
    <property type="molecule type" value="Genomic_DNA"/>
</dbReference>
<dbReference type="Gene3D" id="3.40.50.620">
    <property type="entry name" value="HUPs"/>
    <property type="match status" value="1"/>
</dbReference>
<dbReference type="AlphaFoldDB" id="A0A1H1ZB30"/>
<organism evidence="3 4">
    <name type="scientific">Friedmanniella luteola</name>
    <dbReference type="NCBI Taxonomy" id="546871"/>
    <lineage>
        <taxon>Bacteria</taxon>
        <taxon>Bacillati</taxon>
        <taxon>Actinomycetota</taxon>
        <taxon>Actinomycetes</taxon>
        <taxon>Propionibacteriales</taxon>
        <taxon>Nocardioidaceae</taxon>
        <taxon>Friedmanniella</taxon>
    </lineage>
</organism>
<evidence type="ECO:0000256" key="1">
    <source>
        <dbReference type="ARBA" id="ARBA00008791"/>
    </source>
</evidence>
<dbReference type="OrthoDB" id="5419113at2"/>
<protein>
    <submittedName>
        <fullName evidence="3">Universal stress protein family protein</fullName>
    </submittedName>
</protein>
<proteinExistence type="inferred from homology"/>
<sequence>MSAVVVGYVPNPEGRAALAKGIEEARFRGVRLVVVNTTRGDALVDERYLQDSAVAALQAELDALDVEAELRQTSDGQDVAEDLDRIAGEVDAELVVIGLRRRTPVGKLILGSAASRILLTVHHPVMAVKA</sequence>
<dbReference type="InterPro" id="IPR006015">
    <property type="entry name" value="Universal_stress_UspA"/>
</dbReference>
<dbReference type="CDD" id="cd00293">
    <property type="entry name" value="USP-like"/>
    <property type="match status" value="1"/>
</dbReference>
<comment type="similarity">
    <text evidence="1">Belongs to the universal stress protein A family.</text>
</comment>
<dbReference type="SUPFAM" id="SSF52402">
    <property type="entry name" value="Adenine nucleotide alpha hydrolases-like"/>
    <property type="match status" value="1"/>
</dbReference>
<dbReference type="PRINTS" id="PR01438">
    <property type="entry name" value="UNVRSLSTRESS"/>
</dbReference>
<evidence type="ECO:0000313" key="3">
    <source>
        <dbReference type="EMBL" id="SDT30981.1"/>
    </source>
</evidence>
<dbReference type="RefSeq" id="WP_091414636.1">
    <property type="nucleotide sequence ID" value="NZ_LT629749.1"/>
</dbReference>
<name>A0A1H1ZB30_9ACTN</name>
<evidence type="ECO:0000259" key="2">
    <source>
        <dbReference type="Pfam" id="PF00582"/>
    </source>
</evidence>
<feature type="domain" description="UspA" evidence="2">
    <location>
        <begin position="4"/>
        <end position="129"/>
    </location>
</feature>
<reference evidence="3 4" key="1">
    <citation type="submission" date="2016-10" db="EMBL/GenBank/DDBJ databases">
        <authorList>
            <person name="de Groot N.N."/>
        </authorList>
    </citation>
    <scope>NUCLEOTIDE SEQUENCE [LARGE SCALE GENOMIC DNA]</scope>
    <source>
        <strain evidence="3 4">DSM 21741</strain>
    </source>
</reference>
<dbReference type="STRING" id="546871.SAMN04488543_3664"/>